<gene>
    <name evidence="1" type="ORF">ACFO0R_19565</name>
</gene>
<name>A0ABV8ZWT5_9NEIS</name>
<sequence length="62" mass="7004">MDDEMNAEQQTYLLIKDAIADLEPDDQKRVAEALQRLRDVMADYPDGHAVMAMALLGAEIQR</sequence>
<reference evidence="2" key="1">
    <citation type="journal article" date="2019" name="Int. J. Syst. Evol. Microbiol.">
        <title>The Global Catalogue of Microorganisms (GCM) 10K type strain sequencing project: providing services to taxonomists for standard genome sequencing and annotation.</title>
        <authorList>
            <consortium name="The Broad Institute Genomics Platform"/>
            <consortium name="The Broad Institute Genome Sequencing Center for Infectious Disease"/>
            <person name="Wu L."/>
            <person name="Ma J."/>
        </authorList>
    </citation>
    <scope>NUCLEOTIDE SEQUENCE [LARGE SCALE GENOMIC DNA]</scope>
    <source>
        <strain evidence="2">CGMCC 4.7608</strain>
    </source>
</reference>
<organism evidence="1 2">
    <name type="scientific">Chromobacterium aquaticum</name>
    <dbReference type="NCBI Taxonomy" id="467180"/>
    <lineage>
        <taxon>Bacteria</taxon>
        <taxon>Pseudomonadati</taxon>
        <taxon>Pseudomonadota</taxon>
        <taxon>Betaproteobacteria</taxon>
        <taxon>Neisseriales</taxon>
        <taxon>Chromobacteriaceae</taxon>
        <taxon>Chromobacterium</taxon>
    </lineage>
</organism>
<dbReference type="EMBL" id="JBHSEK010000017">
    <property type="protein sequence ID" value="MFC4491815.1"/>
    <property type="molecule type" value="Genomic_DNA"/>
</dbReference>
<dbReference type="Proteomes" id="UP001595999">
    <property type="component" value="Unassembled WGS sequence"/>
</dbReference>
<protein>
    <recommendedName>
        <fullName evidence="3">Transcriptional regulator</fullName>
    </recommendedName>
</protein>
<evidence type="ECO:0008006" key="3">
    <source>
        <dbReference type="Google" id="ProtNLM"/>
    </source>
</evidence>
<evidence type="ECO:0000313" key="1">
    <source>
        <dbReference type="EMBL" id="MFC4491815.1"/>
    </source>
</evidence>
<comment type="caution">
    <text evidence="1">The sequence shown here is derived from an EMBL/GenBank/DDBJ whole genome shotgun (WGS) entry which is preliminary data.</text>
</comment>
<dbReference type="RefSeq" id="WP_231462947.1">
    <property type="nucleotide sequence ID" value="NZ_JAJOHW010000089.1"/>
</dbReference>
<keyword evidence="2" id="KW-1185">Reference proteome</keyword>
<evidence type="ECO:0000313" key="2">
    <source>
        <dbReference type="Proteomes" id="UP001595999"/>
    </source>
</evidence>
<accession>A0ABV8ZWT5</accession>
<proteinExistence type="predicted"/>